<evidence type="ECO:0000313" key="2">
    <source>
        <dbReference type="Proteomes" id="UP000387223"/>
    </source>
</evidence>
<name>A0A5M3Q0Y7_9GAMM</name>
<evidence type="ECO:0000313" key="1">
    <source>
        <dbReference type="EMBL" id="GBO88726.1"/>
    </source>
</evidence>
<organism evidence="1 2">
    <name type="scientific">Marinobacter salsuginis</name>
    <dbReference type="NCBI Taxonomy" id="418719"/>
    <lineage>
        <taxon>Bacteria</taxon>
        <taxon>Pseudomonadati</taxon>
        <taxon>Pseudomonadota</taxon>
        <taxon>Gammaproteobacteria</taxon>
        <taxon>Pseudomonadales</taxon>
        <taxon>Marinobacteraceae</taxon>
        <taxon>Marinobacter</taxon>
    </lineage>
</organism>
<dbReference type="Proteomes" id="UP000387223">
    <property type="component" value="Unassembled WGS sequence"/>
</dbReference>
<accession>A0A5M3Q0Y7</accession>
<dbReference type="RefSeq" id="WP_136630078.1">
    <property type="nucleotide sequence ID" value="NZ_BGZI01000015.1"/>
</dbReference>
<dbReference type="AlphaFoldDB" id="A0A5M3Q0Y7"/>
<proteinExistence type="predicted"/>
<protein>
    <submittedName>
        <fullName evidence="1">Uncharacterized protein</fullName>
    </submittedName>
</protein>
<sequence length="233" mass="25115">MTPADKDQALHTILAALRTYQELGYGDPDIRPNDIHDIATNGGDQISMDNAGIEELCQMLNFGDLELTHKDERTTSQGPFTVTQGDDSTRLDIGITGLGGVQLNRTGEGLVIDVTGQDEENPVIGSLALLESDFTTLSDEQQPNSGLLVPVTLNTFDVEGNQVDTQSMDLPGHQVSDIIDHASQLVVVMRDMGAGNSGIEAFDQVYSQLEEAITTAKIVDPCDRPLPTLHLMP</sequence>
<reference evidence="1 2" key="1">
    <citation type="journal article" date="2019" name="J. Gen. Appl. Microbiol.">
        <title>Aerobic degradation of cis-dichloroethene by the marine bacterium Marinobacter salsuginis strain 5N-3.</title>
        <authorList>
            <person name="Inoue Y."/>
            <person name="Fukunaga Y."/>
            <person name="Katsumata H."/>
            <person name="Ohji S."/>
            <person name="Hosoyama A."/>
            <person name="Mori K."/>
            <person name="Ando K."/>
        </authorList>
    </citation>
    <scope>NUCLEOTIDE SEQUENCE [LARGE SCALE GENOMIC DNA]</scope>
    <source>
        <strain evidence="1 2">NBRC 109114</strain>
    </source>
</reference>
<gene>
    <name evidence="1" type="ORF">MSSD14B_23940</name>
</gene>
<dbReference type="EMBL" id="BGZI01000015">
    <property type="protein sequence ID" value="GBO88726.1"/>
    <property type="molecule type" value="Genomic_DNA"/>
</dbReference>
<comment type="caution">
    <text evidence="1">The sequence shown here is derived from an EMBL/GenBank/DDBJ whole genome shotgun (WGS) entry which is preliminary data.</text>
</comment>